<dbReference type="PANTHER" id="PTHR38471">
    <property type="entry name" value="FOUR HELIX BUNDLE PROTEIN"/>
    <property type="match status" value="1"/>
</dbReference>
<dbReference type="PANTHER" id="PTHR38471:SF2">
    <property type="entry name" value="FOUR HELIX BUNDLE PROTEIN"/>
    <property type="match status" value="1"/>
</dbReference>
<name>A0A4R8HGA5_9FIRM</name>
<gene>
    <name evidence="1" type="ORF">C7959_101122</name>
</gene>
<sequence length="121" mass="14088">MNRKNNLIYKKTFNFSIRIINLYKYLSKEKKEYILAKQLLRCGTSIGANIREGLDGQSKKDFIAKFSISLKEAGETEYWLELLVASDILKRKQVESLLSDIEEIIKILTSILKTSRERINN</sequence>
<dbReference type="EMBL" id="SOEG01000001">
    <property type="protein sequence ID" value="TDX59235.1"/>
    <property type="molecule type" value="Genomic_DNA"/>
</dbReference>
<evidence type="ECO:0000313" key="2">
    <source>
        <dbReference type="Proteomes" id="UP000295832"/>
    </source>
</evidence>
<protein>
    <submittedName>
        <fullName evidence="1">Four helix bundle protein</fullName>
    </submittedName>
</protein>
<evidence type="ECO:0000313" key="1">
    <source>
        <dbReference type="EMBL" id="TDX59235.1"/>
    </source>
</evidence>
<dbReference type="Pfam" id="PF05635">
    <property type="entry name" value="23S_rRNA_IVP"/>
    <property type="match status" value="1"/>
</dbReference>
<keyword evidence="2" id="KW-1185">Reference proteome</keyword>
<organism evidence="1 2">
    <name type="scientific">Orenia marismortui</name>
    <dbReference type="NCBI Taxonomy" id="46469"/>
    <lineage>
        <taxon>Bacteria</taxon>
        <taxon>Bacillati</taxon>
        <taxon>Bacillota</taxon>
        <taxon>Clostridia</taxon>
        <taxon>Halanaerobiales</taxon>
        <taxon>Halobacteroidaceae</taxon>
        <taxon>Orenia</taxon>
    </lineage>
</organism>
<dbReference type="STRING" id="926561.GCA_000379025_00931"/>
<comment type="caution">
    <text evidence="1">The sequence shown here is derived from an EMBL/GenBank/DDBJ whole genome shotgun (WGS) entry which is preliminary data.</text>
</comment>
<reference evidence="1 2" key="1">
    <citation type="submission" date="2019-03" db="EMBL/GenBank/DDBJ databases">
        <title>Subsurface microbial communities from deep shales in Ohio and West Virginia, USA.</title>
        <authorList>
            <person name="Wrighton K."/>
        </authorList>
    </citation>
    <scope>NUCLEOTIDE SEQUENCE [LARGE SCALE GENOMIC DNA]</scope>
    <source>
        <strain evidence="1 2">MSL 6dP</strain>
    </source>
</reference>
<accession>A0A4R8HGA5</accession>
<dbReference type="AlphaFoldDB" id="A0A4R8HGA5"/>
<dbReference type="NCBIfam" id="TIGR02436">
    <property type="entry name" value="four helix bundle protein"/>
    <property type="match status" value="1"/>
</dbReference>
<dbReference type="SUPFAM" id="SSF158446">
    <property type="entry name" value="IVS-encoded protein-like"/>
    <property type="match status" value="1"/>
</dbReference>
<dbReference type="PIRSF" id="PIRSF035652">
    <property type="entry name" value="CHP02436"/>
    <property type="match status" value="1"/>
</dbReference>
<dbReference type="InterPro" id="IPR012657">
    <property type="entry name" value="23S_rRNA-intervening_sequence"/>
</dbReference>
<dbReference type="RefSeq" id="WP_134114235.1">
    <property type="nucleotide sequence ID" value="NZ_SOEG01000001.1"/>
</dbReference>
<dbReference type="InterPro" id="IPR036583">
    <property type="entry name" value="23S_rRNA_IVS_sf"/>
</dbReference>
<dbReference type="Proteomes" id="UP000295832">
    <property type="component" value="Unassembled WGS sequence"/>
</dbReference>
<proteinExistence type="predicted"/>
<dbReference type="Gene3D" id="1.20.1440.60">
    <property type="entry name" value="23S rRNA-intervening sequence"/>
    <property type="match status" value="1"/>
</dbReference>